<sequence>MDLKFHPLKILKVEIFHNICNCHLIGSELGNSHIRGLYLDGRKLFNCKRRNFPINQGME</sequence>
<evidence type="ECO:0000313" key="1">
    <source>
        <dbReference type="EMBL" id="CAD8148255.1"/>
    </source>
</evidence>
<accession>A0A8S1T498</accession>
<name>A0A8S1T498_9CILI</name>
<protein>
    <submittedName>
        <fullName evidence="1">Uncharacterized protein</fullName>
    </submittedName>
</protein>
<evidence type="ECO:0000313" key="2">
    <source>
        <dbReference type="Proteomes" id="UP000689195"/>
    </source>
</evidence>
<proteinExistence type="predicted"/>
<reference evidence="1" key="1">
    <citation type="submission" date="2021-01" db="EMBL/GenBank/DDBJ databases">
        <authorList>
            <consortium name="Genoscope - CEA"/>
            <person name="William W."/>
        </authorList>
    </citation>
    <scope>NUCLEOTIDE SEQUENCE</scope>
</reference>
<keyword evidence="2" id="KW-1185">Reference proteome</keyword>
<dbReference type="AlphaFoldDB" id="A0A8S1T498"/>
<organism evidence="1 2">
    <name type="scientific">Paramecium pentaurelia</name>
    <dbReference type="NCBI Taxonomy" id="43138"/>
    <lineage>
        <taxon>Eukaryota</taxon>
        <taxon>Sar</taxon>
        <taxon>Alveolata</taxon>
        <taxon>Ciliophora</taxon>
        <taxon>Intramacronucleata</taxon>
        <taxon>Oligohymenophorea</taxon>
        <taxon>Peniculida</taxon>
        <taxon>Parameciidae</taxon>
        <taxon>Paramecium</taxon>
    </lineage>
</organism>
<dbReference type="Proteomes" id="UP000689195">
    <property type="component" value="Unassembled WGS sequence"/>
</dbReference>
<dbReference type="EMBL" id="CAJJDO010000017">
    <property type="protein sequence ID" value="CAD8148255.1"/>
    <property type="molecule type" value="Genomic_DNA"/>
</dbReference>
<comment type="caution">
    <text evidence="1">The sequence shown here is derived from an EMBL/GenBank/DDBJ whole genome shotgun (WGS) entry which is preliminary data.</text>
</comment>
<gene>
    <name evidence="1" type="ORF">PPENT_87.1.T0170397</name>
</gene>